<feature type="compositionally biased region" description="Basic and acidic residues" evidence="1">
    <location>
        <begin position="598"/>
        <end position="620"/>
    </location>
</feature>
<dbReference type="Proteomes" id="UP000236959">
    <property type="component" value="Unassembled WGS sequence"/>
</dbReference>
<organism evidence="2 3">
    <name type="scientific">Roseibium marinum</name>
    <dbReference type="NCBI Taxonomy" id="281252"/>
    <lineage>
        <taxon>Bacteria</taxon>
        <taxon>Pseudomonadati</taxon>
        <taxon>Pseudomonadota</taxon>
        <taxon>Alphaproteobacteria</taxon>
        <taxon>Hyphomicrobiales</taxon>
        <taxon>Stappiaceae</taxon>
        <taxon>Roseibium</taxon>
    </lineage>
</organism>
<dbReference type="AlphaFoldDB" id="A0A2S3UPJ3"/>
<reference evidence="2 3" key="1">
    <citation type="submission" date="2018-01" db="EMBL/GenBank/DDBJ databases">
        <title>Genomic Encyclopedia of Archaeal and Bacterial Type Strains, Phase II (KMG-II): from individual species to whole genera.</title>
        <authorList>
            <person name="Goeker M."/>
        </authorList>
    </citation>
    <scope>NUCLEOTIDE SEQUENCE [LARGE SCALE GENOMIC DNA]</scope>
    <source>
        <strain evidence="2 3">DSM 17023</strain>
    </source>
</reference>
<dbReference type="RefSeq" id="WP_208987572.1">
    <property type="nucleotide sequence ID" value="NZ_PPCN01000008.1"/>
</dbReference>
<comment type="caution">
    <text evidence="2">The sequence shown here is derived from an EMBL/GenBank/DDBJ whole genome shotgun (WGS) entry which is preliminary data.</text>
</comment>
<sequence>MARLEKYSGAQGLPGVRRPQVIADTAVGSAIAALGGQIQRSAGQAGRLAQLAQRRQQQIDDFEQIKAQRQLRASMTVRQAEELQKLHPGAAGYTEAMLAHLEKGREDALKALPETVHASFNQEFEARRAGYVSGFAAQENAANRTYFRQGGLDVSAQLASDVRENPELLEDAFKEGEAVLAAMPLPPDEKEDALRELDAQLTGAWLETRPPKEQVAVLESELRRREMLAAGDDELQIDEDLPGVSSSGAGPVRLRGMPDVFLKRLHENAVKKTIATALSESERIADRIAKAHGHFDPGEIENNSVLEPFQKVQLIKSLNHAISEQKENIDAVNRVLFSEPGEDLGPAQSRFVDRAFAYLDDGETDRNALARGILHAKGVLPKPYVNSLKKGLASNDPQEVGNAYENLTQIFAINPNAVREIEQAEGLEEALTKWRLLTDLNGMNVEEAAEKLVTANDPERRADLEQEFERELSGGKRKQIEATEILDRLGASAYGDVQIPGDEFLNGIDFVEQNRRQNRPGDEIKLAGSVNDFSKSVGVPVIGRLNPDEPSEFYGGLSPTQMGADAYPYVRLMSDLMNPASTASVLLNKRGRTGGGKKASDSGKNDNHGDGGRATEKAQKQVENLNAKLADAKTRREKKLLDRKIRNVKKAAQRAAKGEIHSTRGKGER</sequence>
<name>A0A2S3UPJ3_9HYPH</name>
<evidence type="ECO:0000313" key="3">
    <source>
        <dbReference type="Proteomes" id="UP000236959"/>
    </source>
</evidence>
<keyword evidence="3" id="KW-1185">Reference proteome</keyword>
<feature type="region of interest" description="Disordered" evidence="1">
    <location>
        <begin position="589"/>
        <end position="669"/>
    </location>
</feature>
<evidence type="ECO:0000313" key="2">
    <source>
        <dbReference type="EMBL" id="POF29594.1"/>
    </source>
</evidence>
<feature type="compositionally biased region" description="Basic and acidic residues" evidence="1">
    <location>
        <begin position="630"/>
        <end position="645"/>
    </location>
</feature>
<accession>A0A2S3UPJ3</accession>
<protein>
    <submittedName>
        <fullName evidence="2">Uncharacterized protein</fullName>
    </submittedName>
</protein>
<evidence type="ECO:0000256" key="1">
    <source>
        <dbReference type="SAM" id="MobiDB-lite"/>
    </source>
</evidence>
<proteinExistence type="predicted"/>
<gene>
    <name evidence="2" type="ORF">CLV41_10817</name>
</gene>
<feature type="compositionally biased region" description="Basic and acidic residues" evidence="1">
    <location>
        <begin position="656"/>
        <end position="669"/>
    </location>
</feature>
<dbReference type="EMBL" id="PPCN01000008">
    <property type="protein sequence ID" value="POF29594.1"/>
    <property type="molecule type" value="Genomic_DNA"/>
</dbReference>